<dbReference type="FunFam" id="3.90.79.10:FF:000060">
    <property type="entry name" value="Nudix hydrolase 1"/>
    <property type="match status" value="1"/>
</dbReference>
<evidence type="ECO:0000259" key="3">
    <source>
        <dbReference type="PROSITE" id="PS51462"/>
    </source>
</evidence>
<protein>
    <submittedName>
        <fullName evidence="4">Nudix hydrolase 15, mitochondrial</fullName>
    </submittedName>
</protein>
<dbReference type="PANTHER" id="PTHR16099">
    <property type="entry name" value="8-OXO-DGTP DIPHOSPHATES NUDT15"/>
    <property type="match status" value="1"/>
</dbReference>
<name>A0AAD4GNE3_ASPNN</name>
<accession>A0AAD4GNE3</accession>
<dbReference type="Gene3D" id="3.90.79.10">
    <property type="entry name" value="Nucleoside Triphosphate Pyrophosphohydrolase"/>
    <property type="match status" value="1"/>
</dbReference>
<proteinExistence type="inferred from homology"/>
<dbReference type="InterPro" id="IPR020476">
    <property type="entry name" value="Nudix_hydrolase"/>
</dbReference>
<reference evidence="4" key="1">
    <citation type="journal article" date="2019" name="Beilstein J. Org. Chem.">
        <title>Nanangenines: drimane sesquiterpenoids as the dominant metabolite cohort of a novel Australian fungus, Aspergillus nanangensis.</title>
        <authorList>
            <person name="Lacey H.J."/>
            <person name="Gilchrist C.L.M."/>
            <person name="Crombie A."/>
            <person name="Kalaitzis J.A."/>
            <person name="Vuong D."/>
            <person name="Rutledge P.J."/>
            <person name="Turner P."/>
            <person name="Pitt J.I."/>
            <person name="Lacey E."/>
            <person name="Chooi Y.H."/>
            <person name="Piggott A.M."/>
        </authorList>
    </citation>
    <scope>NUCLEOTIDE SEQUENCE</scope>
    <source>
        <strain evidence="4">MST-FP2251</strain>
    </source>
</reference>
<dbReference type="PRINTS" id="PR00502">
    <property type="entry name" value="NUDIXFAMILY"/>
</dbReference>
<keyword evidence="5" id="KW-1185">Reference proteome</keyword>
<dbReference type="CDD" id="cd04678">
    <property type="entry name" value="NUDIX_MTH2_Nudt15"/>
    <property type="match status" value="1"/>
</dbReference>
<dbReference type="SUPFAM" id="SSF55811">
    <property type="entry name" value="Nudix"/>
    <property type="match status" value="1"/>
</dbReference>
<dbReference type="InterPro" id="IPR000086">
    <property type="entry name" value="NUDIX_hydrolase_dom"/>
</dbReference>
<evidence type="ECO:0000313" key="4">
    <source>
        <dbReference type="EMBL" id="KAF9884084.1"/>
    </source>
</evidence>
<feature type="domain" description="Nudix hydrolase" evidence="3">
    <location>
        <begin position="2"/>
        <end position="133"/>
    </location>
</feature>
<dbReference type="GO" id="GO:0035539">
    <property type="term" value="F:8-oxo-7,8-dihydrodeoxyguanosine triphosphate pyrophosphatase activity"/>
    <property type="evidence" value="ECO:0007669"/>
    <property type="project" value="TreeGrafter"/>
</dbReference>
<dbReference type="AlphaFoldDB" id="A0AAD4GNE3"/>
<evidence type="ECO:0000256" key="1">
    <source>
        <dbReference type="ARBA" id="ARBA00022801"/>
    </source>
</evidence>
<dbReference type="PROSITE" id="PS51462">
    <property type="entry name" value="NUDIX"/>
    <property type="match status" value="1"/>
</dbReference>
<dbReference type="EMBL" id="VCAU01000135">
    <property type="protein sequence ID" value="KAF9884084.1"/>
    <property type="molecule type" value="Genomic_DNA"/>
</dbReference>
<evidence type="ECO:0000313" key="5">
    <source>
        <dbReference type="Proteomes" id="UP001194746"/>
    </source>
</evidence>
<dbReference type="PROSITE" id="PS00893">
    <property type="entry name" value="NUDIX_BOX"/>
    <property type="match status" value="1"/>
</dbReference>
<dbReference type="GO" id="GO:0005829">
    <property type="term" value="C:cytosol"/>
    <property type="evidence" value="ECO:0007669"/>
    <property type="project" value="TreeGrafter"/>
</dbReference>
<comment type="similarity">
    <text evidence="2">Belongs to the Nudix hydrolase family.</text>
</comment>
<dbReference type="Proteomes" id="UP001194746">
    <property type="component" value="Unassembled WGS sequence"/>
</dbReference>
<gene>
    <name evidence="4" type="primary">NUDT15</name>
    <name evidence="4" type="ORF">FE257_002314</name>
</gene>
<comment type="caution">
    <text evidence="4">The sequence shown here is derived from an EMBL/GenBank/DDBJ whole genome shotgun (WGS) entry which is preliminary data.</text>
</comment>
<evidence type="ECO:0000256" key="2">
    <source>
        <dbReference type="RuleBase" id="RU003476"/>
    </source>
</evidence>
<sequence length="179" mass="20308">MTPRLGVAVFVFNDRGEFILGKRQGSHGSGTWALPGGHLEFGESFEGCASREVLEETNLTVHNIKYLTATNDVMEAENKHYVTIFVGCHLADQSQQPQIMEPDKCAKWEWASLDKVRSDVKAHLAAEEDGTLNDFQGRRMFIPVLNLFTQRGDLLPSLLPSRRVLSFIYHILPRFFRTE</sequence>
<dbReference type="PANTHER" id="PTHR16099:SF5">
    <property type="entry name" value="NUCLEOTIDE TRIPHOSPHATE DIPHOSPHATASE NUDT15"/>
    <property type="match status" value="1"/>
</dbReference>
<keyword evidence="1 2" id="KW-0378">Hydrolase</keyword>
<organism evidence="4 5">
    <name type="scientific">Aspergillus nanangensis</name>
    <dbReference type="NCBI Taxonomy" id="2582783"/>
    <lineage>
        <taxon>Eukaryota</taxon>
        <taxon>Fungi</taxon>
        <taxon>Dikarya</taxon>
        <taxon>Ascomycota</taxon>
        <taxon>Pezizomycotina</taxon>
        <taxon>Eurotiomycetes</taxon>
        <taxon>Eurotiomycetidae</taxon>
        <taxon>Eurotiales</taxon>
        <taxon>Aspergillaceae</taxon>
        <taxon>Aspergillus</taxon>
        <taxon>Aspergillus subgen. Circumdati</taxon>
    </lineage>
</organism>
<dbReference type="InterPro" id="IPR020084">
    <property type="entry name" value="NUDIX_hydrolase_CS"/>
</dbReference>
<dbReference type="GO" id="GO:0006203">
    <property type="term" value="P:dGTP catabolic process"/>
    <property type="evidence" value="ECO:0007669"/>
    <property type="project" value="TreeGrafter"/>
</dbReference>
<reference evidence="4" key="2">
    <citation type="submission" date="2020-02" db="EMBL/GenBank/DDBJ databases">
        <authorList>
            <person name="Gilchrist C.L.M."/>
            <person name="Chooi Y.-H."/>
        </authorList>
    </citation>
    <scope>NUCLEOTIDE SEQUENCE</scope>
    <source>
        <strain evidence="4">MST-FP2251</strain>
    </source>
</reference>
<dbReference type="Pfam" id="PF00293">
    <property type="entry name" value="NUDIX"/>
    <property type="match status" value="1"/>
</dbReference>
<dbReference type="InterPro" id="IPR015797">
    <property type="entry name" value="NUDIX_hydrolase-like_dom_sf"/>
</dbReference>